<feature type="region of interest" description="Disordered" evidence="12">
    <location>
        <begin position="276"/>
        <end position="357"/>
    </location>
</feature>
<evidence type="ECO:0000313" key="15">
    <source>
        <dbReference type="EMBL" id="VEB93531.1"/>
    </source>
</evidence>
<evidence type="ECO:0000256" key="3">
    <source>
        <dbReference type="ARBA" id="ARBA00004651"/>
    </source>
</evidence>
<evidence type="ECO:0000256" key="10">
    <source>
        <dbReference type="ARBA" id="ARBA00023143"/>
    </source>
</evidence>
<dbReference type="Gene3D" id="3.30.300.30">
    <property type="match status" value="1"/>
</dbReference>
<keyword evidence="7" id="KW-0812">Transmembrane</keyword>
<keyword evidence="9" id="KW-0472">Membrane</keyword>
<evidence type="ECO:0000256" key="5">
    <source>
        <dbReference type="ARBA" id="ARBA00017949"/>
    </source>
</evidence>
<dbReference type="GO" id="GO:0009431">
    <property type="term" value="C:bacterial-type flagellum basal body, MS ring"/>
    <property type="evidence" value="ECO:0007669"/>
    <property type="project" value="InterPro"/>
</dbReference>
<evidence type="ECO:0000313" key="16">
    <source>
        <dbReference type="Proteomes" id="UP000270272"/>
    </source>
</evidence>
<dbReference type="EMBL" id="LR134204">
    <property type="protein sequence ID" value="VEB93531.1"/>
    <property type="molecule type" value="Genomic_DNA"/>
</dbReference>
<evidence type="ECO:0000256" key="11">
    <source>
        <dbReference type="ARBA" id="ARBA00025936"/>
    </source>
</evidence>
<dbReference type="Pfam" id="PF01514">
    <property type="entry name" value="YscJ_FliF"/>
    <property type="match status" value="1"/>
</dbReference>
<dbReference type="GO" id="GO:0003774">
    <property type="term" value="F:cytoskeletal motor activity"/>
    <property type="evidence" value="ECO:0007669"/>
    <property type="project" value="InterPro"/>
</dbReference>
<proteinExistence type="inferred from homology"/>
<keyword evidence="10" id="KW-0975">Bacterial flagellum</keyword>
<comment type="similarity">
    <text evidence="4">Belongs to the FliF family.</text>
</comment>
<dbReference type="PRINTS" id="PR01009">
    <property type="entry name" value="FLGMRINGFLIF"/>
</dbReference>
<feature type="compositionally biased region" description="Basic and acidic residues" evidence="12">
    <location>
        <begin position="276"/>
        <end position="291"/>
    </location>
</feature>
<dbReference type="InterPro" id="IPR013556">
    <property type="entry name" value="Flag_M-ring_C"/>
</dbReference>
<protein>
    <recommendedName>
        <fullName evidence="5">Flagellar M-ring protein</fullName>
    </recommendedName>
</protein>
<dbReference type="InterPro" id="IPR043427">
    <property type="entry name" value="YscJ/FliF"/>
</dbReference>
<evidence type="ECO:0000256" key="2">
    <source>
        <dbReference type="ARBA" id="ARBA00004117"/>
    </source>
</evidence>
<reference evidence="15 16" key="1">
    <citation type="submission" date="2018-12" db="EMBL/GenBank/DDBJ databases">
        <authorList>
            <consortium name="Pathogen Informatics"/>
        </authorList>
    </citation>
    <scope>NUCLEOTIDE SEQUENCE [LARGE SCALE GENOMIC DNA]</scope>
    <source>
        <strain evidence="15 16">NCTC11075</strain>
    </source>
</reference>
<dbReference type="PANTHER" id="PTHR30046">
    <property type="entry name" value="FLAGELLAR M-RING PROTEIN"/>
    <property type="match status" value="1"/>
</dbReference>
<keyword evidence="6" id="KW-1003">Cell membrane</keyword>
<name>A0A447US72_CITKO</name>
<dbReference type="NCBIfam" id="TIGR00206">
    <property type="entry name" value="fliF"/>
    <property type="match status" value="1"/>
</dbReference>
<dbReference type="PANTHER" id="PTHR30046:SF0">
    <property type="entry name" value="FLAGELLAR M-RING PROTEIN"/>
    <property type="match status" value="1"/>
</dbReference>
<comment type="function">
    <text evidence="1">The M ring may be actively involved in energy transduction.</text>
</comment>
<evidence type="ECO:0000259" key="14">
    <source>
        <dbReference type="Pfam" id="PF08345"/>
    </source>
</evidence>
<dbReference type="GO" id="GO:0005886">
    <property type="term" value="C:plasma membrane"/>
    <property type="evidence" value="ECO:0007669"/>
    <property type="project" value="UniProtKB-SubCell"/>
</dbReference>
<feature type="compositionally biased region" description="Polar residues" evidence="12">
    <location>
        <begin position="343"/>
        <end position="352"/>
    </location>
</feature>
<feature type="compositionally biased region" description="Polar residues" evidence="12">
    <location>
        <begin position="292"/>
        <end position="302"/>
    </location>
</feature>
<evidence type="ECO:0000256" key="9">
    <source>
        <dbReference type="ARBA" id="ARBA00023136"/>
    </source>
</evidence>
<feature type="domain" description="Flagellar M-ring C-terminal" evidence="14">
    <location>
        <begin position="254"/>
        <end position="414"/>
    </location>
</feature>
<keyword evidence="15" id="KW-0969">Cilium</keyword>
<evidence type="ECO:0000256" key="7">
    <source>
        <dbReference type="ARBA" id="ARBA00022692"/>
    </source>
</evidence>
<dbReference type="InterPro" id="IPR045851">
    <property type="entry name" value="AMP-bd_C_sf"/>
</dbReference>
<sequence length="460" mass="49597">MLTKIKSRLPSVSVPSGLNKPQLMAIVGGVVLAAAIILSLWNRNQGYVALYGSQEHLPVSQVVDVLGAENIAYRINPDNGQILVSESKLPQARMALAAKGISAATPDGYELMDKEEMLGSSQFIQNVRYKRSLEGELAKSIMALDPVENARVHLGLNESSSFVLTNKPTSSASVMVQLHYGRKLDEQQVASVIQLVAGSVPGMQPGAVRVVDQSGNLLSDGIEGTDGGMTSKRMGDDVMQRIREDTTKNITSLLTSLVGPGNFRISVAPTVDLSRVEETQERLGKDPRVSDEQLSQENTTNEMAFGIPGSLSNRPVNPTPQAPANLAEGNPPTENAANAANNTDPRSLSSRSQEQRKYAFDRDIRHIRHPGYKLEKLSVAVVLNQAAPALAKITPEQLTSMTRLVESAAGIEKSARRCLNAGCSDLHGPGRRCHARPEMVARPFHAVLGDRMAELGCWPC</sequence>
<dbReference type="GO" id="GO:0071973">
    <property type="term" value="P:bacterial-type flagellum-dependent cell motility"/>
    <property type="evidence" value="ECO:0007669"/>
    <property type="project" value="InterPro"/>
</dbReference>
<dbReference type="Proteomes" id="UP000270272">
    <property type="component" value="Chromosome"/>
</dbReference>
<dbReference type="AlphaFoldDB" id="A0A447US72"/>
<evidence type="ECO:0000256" key="4">
    <source>
        <dbReference type="ARBA" id="ARBA00007971"/>
    </source>
</evidence>
<evidence type="ECO:0000256" key="12">
    <source>
        <dbReference type="SAM" id="MobiDB-lite"/>
    </source>
</evidence>
<evidence type="ECO:0000259" key="13">
    <source>
        <dbReference type="Pfam" id="PF01514"/>
    </source>
</evidence>
<evidence type="ECO:0000256" key="1">
    <source>
        <dbReference type="ARBA" id="ARBA00003820"/>
    </source>
</evidence>
<evidence type="ECO:0000256" key="8">
    <source>
        <dbReference type="ARBA" id="ARBA00022989"/>
    </source>
</evidence>
<dbReference type="InterPro" id="IPR006182">
    <property type="entry name" value="FliF_N_dom"/>
</dbReference>
<accession>A0A447US72</accession>
<dbReference type="InterPro" id="IPR000067">
    <property type="entry name" value="FlgMring_FliF"/>
</dbReference>
<gene>
    <name evidence="15" type="primary">fliF_4</name>
    <name evidence="15" type="ORF">NCTC11075_04425</name>
</gene>
<keyword evidence="15" id="KW-0282">Flagellum</keyword>
<comment type="subunit">
    <text evidence="11">The basal body constitutes a major portion of the flagellar organelle and consists of four rings (L,P,S, and M) mounted on a central rod. The M ring is integral to the inner membrane of the cell and may be connected to the flagellar rod via the S ring. The S (supramembrane ring) lies just distal to the M ring. The L and P rings lie in the outer membrane and the periplasmic space, respectively.</text>
</comment>
<feature type="domain" description="Flagellar M-ring N-terminal" evidence="13">
    <location>
        <begin position="44"/>
        <end position="219"/>
    </location>
</feature>
<organism evidence="15 16">
    <name type="scientific">Citrobacter koseri</name>
    <name type="common">Citrobacter diversus</name>
    <dbReference type="NCBI Taxonomy" id="545"/>
    <lineage>
        <taxon>Bacteria</taxon>
        <taxon>Pseudomonadati</taxon>
        <taxon>Pseudomonadota</taxon>
        <taxon>Gammaproteobacteria</taxon>
        <taxon>Enterobacterales</taxon>
        <taxon>Enterobacteriaceae</taxon>
        <taxon>Citrobacter</taxon>
    </lineage>
</organism>
<keyword evidence="15" id="KW-0966">Cell projection</keyword>
<evidence type="ECO:0000256" key="6">
    <source>
        <dbReference type="ARBA" id="ARBA00022475"/>
    </source>
</evidence>
<comment type="subcellular location">
    <subcellularLocation>
        <location evidence="2">Bacterial flagellum basal body</location>
    </subcellularLocation>
    <subcellularLocation>
        <location evidence="3">Cell membrane</location>
        <topology evidence="3">Multi-pass membrane protein</topology>
    </subcellularLocation>
</comment>
<dbReference type="Pfam" id="PF08345">
    <property type="entry name" value="YscJ_FliF_C"/>
    <property type="match status" value="1"/>
</dbReference>
<keyword evidence="8" id="KW-1133">Transmembrane helix</keyword>